<dbReference type="EMBL" id="ML977149">
    <property type="protein sequence ID" value="KAF1988401.1"/>
    <property type="molecule type" value="Genomic_DNA"/>
</dbReference>
<dbReference type="PANTHER" id="PTHR40626:SF14">
    <property type="entry name" value="C2H2 TYPE ZINC FINGER DOMAIN PROTEIN (AFU_ORTHOLOGUE AFUA_1G02360)"/>
    <property type="match status" value="1"/>
</dbReference>
<proteinExistence type="predicted"/>
<sequence>MQCRYCPREFSKGEHLRRHERSHTGSRPFVCKICKRPFGRQDSLMRHERLHTRPDGGKSPFPPQFNPMNRPITPITPDSADREDTDLESHPSPTEECQINTGDCNAPQPQPPAPASSMDLDFELMWPDSEDLFQLITSPNSSMLHTESISTWDNSAGSPRTFNDQAPSIENLPSGGNQKAVSDVSKMVARWSSSITAAAESSTLTSTFLDECLHMFFVRFIPTFPVLHRATFVFRECIHPLLLNAVAIGSLYLGPKDAVSKGEVLWRLAHTAVTTSWHTLIGHRGPNDACSGVQLIITALLGQIYGSLSKNRAIRTMSQAFHGLGFTWAHSCGLYESEQYDLNHLPDFTASNQDKDRQWRVWIAREIQQRSILSHYILDGLVAKLYGSGTAVRHASNQLTTPGSEAAFSANTAEEWLCIMRGELVNKITFKSIYRMAFSSTGDSSAIGYSLPALSLKVVLEGMQCFLSDNDDDEDTPIGIPSRADIRRALARIYDCITQNPTLSSTERLEIHLRWHSISLDTTANTTLLGRHICSNYNIEQHIWPNIKAGTLAADPATWANTPDARRALLHAFAIQDIVEQLPRGRAHAINMPSALFTAATVYAVYPIAGNVNVRIPTMVDWNDVLCTTAGSNMALTASAGFPSTTTQYVRGDAVPDQGLNMTTRNLLYEFNSMQKLFGCLKTQWGVASDMEQVIDQWIRLCH</sequence>
<evidence type="ECO:0000313" key="11">
    <source>
        <dbReference type="Proteomes" id="UP000800041"/>
    </source>
</evidence>
<keyword evidence="11" id="KW-1185">Reference proteome</keyword>
<keyword evidence="4 7" id="KW-0863">Zinc-finger</keyword>
<dbReference type="GO" id="GO:0005634">
    <property type="term" value="C:nucleus"/>
    <property type="evidence" value="ECO:0007669"/>
    <property type="project" value="UniProtKB-SubCell"/>
</dbReference>
<comment type="subcellular location">
    <subcellularLocation>
        <location evidence="1">Nucleus</location>
    </subcellularLocation>
</comment>
<dbReference type="AlphaFoldDB" id="A0A6G1H5A6"/>
<evidence type="ECO:0000256" key="8">
    <source>
        <dbReference type="SAM" id="MobiDB-lite"/>
    </source>
</evidence>
<dbReference type="GO" id="GO:0000785">
    <property type="term" value="C:chromatin"/>
    <property type="evidence" value="ECO:0007669"/>
    <property type="project" value="TreeGrafter"/>
</dbReference>
<dbReference type="PANTHER" id="PTHR40626">
    <property type="entry name" value="MIP31509P"/>
    <property type="match status" value="1"/>
</dbReference>
<dbReference type="GO" id="GO:0000978">
    <property type="term" value="F:RNA polymerase II cis-regulatory region sequence-specific DNA binding"/>
    <property type="evidence" value="ECO:0007669"/>
    <property type="project" value="InterPro"/>
</dbReference>
<evidence type="ECO:0000256" key="6">
    <source>
        <dbReference type="ARBA" id="ARBA00023242"/>
    </source>
</evidence>
<dbReference type="FunFam" id="3.30.160.60:FF:003641">
    <property type="match status" value="1"/>
</dbReference>
<dbReference type="InterPro" id="IPR013087">
    <property type="entry name" value="Znf_C2H2_type"/>
</dbReference>
<gene>
    <name evidence="10" type="ORF">K402DRAFT_35046</name>
</gene>
<dbReference type="PROSITE" id="PS00028">
    <property type="entry name" value="ZINC_FINGER_C2H2_1"/>
    <property type="match status" value="2"/>
</dbReference>
<dbReference type="SMART" id="SM00355">
    <property type="entry name" value="ZnF_C2H2"/>
    <property type="match status" value="2"/>
</dbReference>
<dbReference type="Pfam" id="PF04082">
    <property type="entry name" value="Fungal_trans"/>
    <property type="match status" value="1"/>
</dbReference>
<evidence type="ECO:0000256" key="4">
    <source>
        <dbReference type="ARBA" id="ARBA00022771"/>
    </source>
</evidence>
<dbReference type="InterPro" id="IPR007219">
    <property type="entry name" value="XnlR_reg_dom"/>
</dbReference>
<keyword evidence="5" id="KW-0862">Zinc</keyword>
<keyword evidence="3" id="KW-0677">Repeat</keyword>
<dbReference type="OrthoDB" id="3945418at2759"/>
<dbReference type="InterPro" id="IPR036236">
    <property type="entry name" value="Znf_C2H2_sf"/>
</dbReference>
<dbReference type="Proteomes" id="UP000800041">
    <property type="component" value="Unassembled WGS sequence"/>
</dbReference>
<dbReference type="GO" id="GO:0008270">
    <property type="term" value="F:zinc ion binding"/>
    <property type="evidence" value="ECO:0007669"/>
    <property type="project" value="UniProtKB-KW"/>
</dbReference>
<evidence type="ECO:0000256" key="2">
    <source>
        <dbReference type="ARBA" id="ARBA00022723"/>
    </source>
</evidence>
<feature type="domain" description="C2H2-type" evidence="9">
    <location>
        <begin position="29"/>
        <end position="56"/>
    </location>
</feature>
<feature type="domain" description="C2H2-type" evidence="9">
    <location>
        <begin position="1"/>
        <end position="28"/>
    </location>
</feature>
<keyword evidence="2" id="KW-0479">Metal-binding</keyword>
<evidence type="ECO:0000256" key="7">
    <source>
        <dbReference type="PROSITE-ProRule" id="PRU00042"/>
    </source>
</evidence>
<evidence type="ECO:0000313" key="10">
    <source>
        <dbReference type="EMBL" id="KAF1988401.1"/>
    </source>
</evidence>
<protein>
    <submittedName>
        <fullName evidence="10">C2H2 type zinc finger domain protein</fullName>
    </submittedName>
</protein>
<evidence type="ECO:0000259" key="9">
    <source>
        <dbReference type="PROSITE" id="PS50157"/>
    </source>
</evidence>
<organism evidence="10 11">
    <name type="scientific">Aulographum hederae CBS 113979</name>
    <dbReference type="NCBI Taxonomy" id="1176131"/>
    <lineage>
        <taxon>Eukaryota</taxon>
        <taxon>Fungi</taxon>
        <taxon>Dikarya</taxon>
        <taxon>Ascomycota</taxon>
        <taxon>Pezizomycotina</taxon>
        <taxon>Dothideomycetes</taxon>
        <taxon>Pleosporomycetidae</taxon>
        <taxon>Aulographales</taxon>
        <taxon>Aulographaceae</taxon>
    </lineage>
</organism>
<dbReference type="PROSITE" id="PS50157">
    <property type="entry name" value="ZINC_FINGER_C2H2_2"/>
    <property type="match status" value="2"/>
</dbReference>
<feature type="compositionally biased region" description="Polar residues" evidence="8">
    <location>
        <begin position="91"/>
        <end position="103"/>
    </location>
</feature>
<keyword evidence="6" id="KW-0539">Nucleus</keyword>
<evidence type="ECO:0000256" key="1">
    <source>
        <dbReference type="ARBA" id="ARBA00004123"/>
    </source>
</evidence>
<accession>A0A6G1H5A6</accession>
<dbReference type="SUPFAM" id="SSF57667">
    <property type="entry name" value="beta-beta-alpha zinc fingers"/>
    <property type="match status" value="1"/>
</dbReference>
<dbReference type="GO" id="GO:0006351">
    <property type="term" value="P:DNA-templated transcription"/>
    <property type="evidence" value="ECO:0007669"/>
    <property type="project" value="InterPro"/>
</dbReference>
<dbReference type="GO" id="GO:0000981">
    <property type="term" value="F:DNA-binding transcription factor activity, RNA polymerase II-specific"/>
    <property type="evidence" value="ECO:0007669"/>
    <property type="project" value="InterPro"/>
</dbReference>
<dbReference type="Pfam" id="PF00096">
    <property type="entry name" value="zf-C2H2"/>
    <property type="match status" value="2"/>
</dbReference>
<dbReference type="InterPro" id="IPR051059">
    <property type="entry name" value="VerF-like"/>
</dbReference>
<reference evidence="10" key="1">
    <citation type="journal article" date="2020" name="Stud. Mycol.">
        <title>101 Dothideomycetes genomes: a test case for predicting lifestyles and emergence of pathogens.</title>
        <authorList>
            <person name="Haridas S."/>
            <person name="Albert R."/>
            <person name="Binder M."/>
            <person name="Bloem J."/>
            <person name="Labutti K."/>
            <person name="Salamov A."/>
            <person name="Andreopoulos B."/>
            <person name="Baker S."/>
            <person name="Barry K."/>
            <person name="Bills G."/>
            <person name="Bluhm B."/>
            <person name="Cannon C."/>
            <person name="Castanera R."/>
            <person name="Culley D."/>
            <person name="Daum C."/>
            <person name="Ezra D."/>
            <person name="Gonzalez J."/>
            <person name="Henrissat B."/>
            <person name="Kuo A."/>
            <person name="Liang C."/>
            <person name="Lipzen A."/>
            <person name="Lutzoni F."/>
            <person name="Magnuson J."/>
            <person name="Mondo S."/>
            <person name="Nolan M."/>
            <person name="Ohm R."/>
            <person name="Pangilinan J."/>
            <person name="Park H.-J."/>
            <person name="Ramirez L."/>
            <person name="Alfaro M."/>
            <person name="Sun H."/>
            <person name="Tritt A."/>
            <person name="Yoshinaga Y."/>
            <person name="Zwiers L.-H."/>
            <person name="Turgeon B."/>
            <person name="Goodwin S."/>
            <person name="Spatafora J."/>
            <person name="Crous P."/>
            <person name="Grigoriev I."/>
        </authorList>
    </citation>
    <scope>NUCLEOTIDE SEQUENCE</scope>
    <source>
        <strain evidence="10">CBS 113979</strain>
    </source>
</reference>
<dbReference type="Gene3D" id="3.30.160.60">
    <property type="entry name" value="Classic Zinc Finger"/>
    <property type="match status" value="2"/>
</dbReference>
<evidence type="ECO:0000256" key="3">
    <source>
        <dbReference type="ARBA" id="ARBA00022737"/>
    </source>
</evidence>
<feature type="region of interest" description="Disordered" evidence="8">
    <location>
        <begin position="51"/>
        <end position="114"/>
    </location>
</feature>
<evidence type="ECO:0000256" key="5">
    <source>
        <dbReference type="ARBA" id="ARBA00022833"/>
    </source>
</evidence>
<name>A0A6G1H5A6_9PEZI</name>